<name>A0A0F2MG17_SPOSC</name>
<dbReference type="AlphaFoldDB" id="A0A0F2MG17"/>
<feature type="compositionally biased region" description="Basic and acidic residues" evidence="1">
    <location>
        <begin position="24"/>
        <end position="42"/>
    </location>
</feature>
<dbReference type="KEGG" id="ssck:SPSK_08084"/>
<dbReference type="Proteomes" id="UP000033710">
    <property type="component" value="Unassembled WGS sequence"/>
</dbReference>
<reference evidence="2 3" key="1">
    <citation type="journal article" date="2014" name="BMC Genomics">
        <title>Comparative genomics of the major fungal agents of human and animal Sporotrichosis: Sporothrix schenckii and Sporothrix brasiliensis.</title>
        <authorList>
            <person name="Teixeira M.M."/>
            <person name="de Almeida L.G."/>
            <person name="Kubitschek-Barreira P."/>
            <person name="Alves F.L."/>
            <person name="Kioshima E.S."/>
            <person name="Abadio A.K."/>
            <person name="Fernandes L."/>
            <person name="Derengowski L.S."/>
            <person name="Ferreira K.S."/>
            <person name="Souza R.C."/>
            <person name="Ruiz J.C."/>
            <person name="de Andrade N.C."/>
            <person name="Paes H.C."/>
            <person name="Nicola A.M."/>
            <person name="Albuquerque P."/>
            <person name="Gerber A.L."/>
            <person name="Martins V.P."/>
            <person name="Peconick L.D."/>
            <person name="Neto A.V."/>
            <person name="Chaucanez C.B."/>
            <person name="Silva P.A."/>
            <person name="Cunha O.L."/>
            <person name="de Oliveira F.F."/>
            <person name="dos Santos T.C."/>
            <person name="Barros A.L."/>
            <person name="Soares M.A."/>
            <person name="de Oliveira L.M."/>
            <person name="Marini M.M."/>
            <person name="Villalobos-Duno H."/>
            <person name="Cunha M.M."/>
            <person name="de Hoog S."/>
            <person name="da Silveira J.F."/>
            <person name="Henrissat B."/>
            <person name="Nino-Vega G.A."/>
            <person name="Cisalpino P.S."/>
            <person name="Mora-Montes H.M."/>
            <person name="Almeida S.R."/>
            <person name="Stajich J.E."/>
            <person name="Lopes-Bezerra L.M."/>
            <person name="Vasconcelos A.T."/>
            <person name="Felipe M.S."/>
        </authorList>
    </citation>
    <scope>NUCLEOTIDE SEQUENCE [LARGE SCALE GENOMIC DNA]</scope>
    <source>
        <strain evidence="2 3">1099-18</strain>
    </source>
</reference>
<reference evidence="2 3" key="2">
    <citation type="journal article" date="2015" name="Eukaryot. Cell">
        <title>Asexual propagation of a virulent clone complex in a human and feline outbreak of sporotrichosis.</title>
        <authorList>
            <person name="Teixeira Mde M."/>
            <person name="Rodrigues A.M."/>
            <person name="Tsui C.K."/>
            <person name="de Almeida L.G."/>
            <person name="Van Diepeningen A.D."/>
            <person name="van den Ende B.G."/>
            <person name="Fernandes G.F."/>
            <person name="Kano R."/>
            <person name="Hamelin R.C."/>
            <person name="Lopes-Bezerra L.M."/>
            <person name="Vasconcelos A.T."/>
            <person name="de Hoog S."/>
            <person name="de Camargo Z.P."/>
            <person name="Felipe M.S."/>
        </authorList>
    </citation>
    <scope>NUCLEOTIDE SEQUENCE [LARGE SCALE GENOMIC DNA]</scope>
    <source>
        <strain evidence="2 3">1099-18</strain>
    </source>
</reference>
<organism evidence="2 3">
    <name type="scientific">Sporothrix schenckii 1099-18</name>
    <dbReference type="NCBI Taxonomy" id="1397361"/>
    <lineage>
        <taxon>Eukaryota</taxon>
        <taxon>Fungi</taxon>
        <taxon>Dikarya</taxon>
        <taxon>Ascomycota</taxon>
        <taxon>Pezizomycotina</taxon>
        <taxon>Sordariomycetes</taxon>
        <taxon>Sordariomycetidae</taxon>
        <taxon>Ophiostomatales</taxon>
        <taxon>Ophiostomataceae</taxon>
        <taxon>Sporothrix</taxon>
    </lineage>
</organism>
<evidence type="ECO:0000313" key="3">
    <source>
        <dbReference type="Proteomes" id="UP000033710"/>
    </source>
</evidence>
<accession>A0A0F2MG17</accession>
<protein>
    <submittedName>
        <fullName evidence="2">Uncharacterized protein</fullName>
    </submittedName>
</protein>
<proteinExistence type="predicted"/>
<evidence type="ECO:0000313" key="2">
    <source>
        <dbReference type="EMBL" id="KJR87999.1"/>
    </source>
</evidence>
<dbReference type="VEuPathDB" id="FungiDB:SPSK_08084"/>
<comment type="caution">
    <text evidence="2">The sequence shown here is derived from an EMBL/GenBank/DDBJ whole genome shotgun (WGS) entry which is preliminary data.</text>
</comment>
<gene>
    <name evidence="2" type="ORF">SPSK_08084</name>
</gene>
<sequence length="125" mass="13861">MTKLGKDDWFRSVDVSILPVPRIHPVEEHQRQKDPVRDERSKSRWSGSARNEEPVLVATTVQPRLCLLSLALVSGKEGKYPIIPVMNAILEGVWSVPRHNFALTMILPASPVAVLEIASTEGSVL</sequence>
<dbReference type="GeneID" id="27670006"/>
<feature type="region of interest" description="Disordered" evidence="1">
    <location>
        <begin position="24"/>
        <end position="51"/>
    </location>
</feature>
<dbReference type="EMBL" id="AXCR01000004">
    <property type="protein sequence ID" value="KJR87999.1"/>
    <property type="molecule type" value="Genomic_DNA"/>
</dbReference>
<dbReference type="RefSeq" id="XP_016590675.1">
    <property type="nucleotide sequence ID" value="XM_016734729.1"/>
</dbReference>
<evidence type="ECO:0000256" key="1">
    <source>
        <dbReference type="SAM" id="MobiDB-lite"/>
    </source>
</evidence>